<gene>
    <name evidence="1" type="ORF">PSON_ATCC_30995.1.T0370002</name>
</gene>
<dbReference type="EMBL" id="CAJJDN010000037">
    <property type="protein sequence ID" value="CAD8077882.1"/>
    <property type="molecule type" value="Genomic_DNA"/>
</dbReference>
<keyword evidence="2" id="KW-1185">Reference proteome</keyword>
<comment type="caution">
    <text evidence="1">The sequence shown here is derived from an EMBL/GenBank/DDBJ whole genome shotgun (WGS) entry which is preliminary data.</text>
</comment>
<sequence>MKSTNQKKLSLSHQSRKLQKITSFICSRELCRQTIIFISQFEQQSLRIPITEEYKLEIRLPHDQVHLRYTEKCRSLKINFKLNISMQYQLELYIMGPQQSPILSRFRLFYGWNFTRTKCYNIFYSPKIQIQLVLRNTMQKGNNLEFQNK</sequence>
<name>A0A8S1MGV6_9CILI</name>
<organism evidence="1 2">
    <name type="scientific">Paramecium sonneborni</name>
    <dbReference type="NCBI Taxonomy" id="65129"/>
    <lineage>
        <taxon>Eukaryota</taxon>
        <taxon>Sar</taxon>
        <taxon>Alveolata</taxon>
        <taxon>Ciliophora</taxon>
        <taxon>Intramacronucleata</taxon>
        <taxon>Oligohymenophorea</taxon>
        <taxon>Peniculida</taxon>
        <taxon>Parameciidae</taxon>
        <taxon>Paramecium</taxon>
    </lineage>
</organism>
<reference evidence="1" key="1">
    <citation type="submission" date="2021-01" db="EMBL/GenBank/DDBJ databases">
        <authorList>
            <consortium name="Genoscope - CEA"/>
            <person name="William W."/>
        </authorList>
    </citation>
    <scope>NUCLEOTIDE SEQUENCE</scope>
</reference>
<protein>
    <submittedName>
        <fullName evidence="1">Uncharacterized protein</fullName>
    </submittedName>
</protein>
<dbReference type="Proteomes" id="UP000692954">
    <property type="component" value="Unassembled WGS sequence"/>
</dbReference>
<proteinExistence type="predicted"/>
<accession>A0A8S1MGV6</accession>
<evidence type="ECO:0000313" key="2">
    <source>
        <dbReference type="Proteomes" id="UP000692954"/>
    </source>
</evidence>
<evidence type="ECO:0000313" key="1">
    <source>
        <dbReference type="EMBL" id="CAD8077882.1"/>
    </source>
</evidence>
<dbReference type="AlphaFoldDB" id="A0A8S1MGV6"/>